<keyword evidence="3" id="KW-1185">Reference proteome</keyword>
<evidence type="ECO:0000313" key="3">
    <source>
        <dbReference type="Proteomes" id="UP000234474"/>
    </source>
</evidence>
<feature type="region of interest" description="Disordered" evidence="1">
    <location>
        <begin position="102"/>
        <end position="124"/>
    </location>
</feature>
<dbReference type="AlphaFoldDB" id="A0A2I1CHB6"/>
<dbReference type="VEuPathDB" id="FungiDB:P174DRAFT_476450"/>
<name>A0A2I1CHB6_ASPN1</name>
<proteinExistence type="predicted"/>
<gene>
    <name evidence="2" type="ORF">P174DRAFT_476450</name>
</gene>
<dbReference type="OrthoDB" id="10615080at2759"/>
<sequence length="255" mass="29233">MIIHSDYAPQQEGKHRYRLWTYTSLRTNTYRGQVLQTQEYILISIHISYLLDALSECDQKDPGIRDLRLLISETLGITNKVKWLLSSRPEVDIYDKPRIKAEALGSGGGNRRPKSTGASKRRHVHKLSELERDNGYKMFWTRFVFKDSPRKRSVRIRSCRRVKASPPLASLHERMMAKIESQGGHGAEDFRGVLAASRLATRRLSYAGSMSLLALPDRARSELIVRKTRLVCNVKDDVLHLLRNSTKLSARLFCV</sequence>
<evidence type="ECO:0000313" key="2">
    <source>
        <dbReference type="EMBL" id="PKX97021.1"/>
    </source>
</evidence>
<accession>A0A2I1CHB6</accession>
<protein>
    <submittedName>
        <fullName evidence="2">Uncharacterized protein</fullName>
    </submittedName>
</protein>
<dbReference type="GeneID" id="36537997"/>
<evidence type="ECO:0000256" key="1">
    <source>
        <dbReference type="SAM" id="MobiDB-lite"/>
    </source>
</evidence>
<reference evidence="3" key="1">
    <citation type="journal article" date="2018" name="Proc. Natl. Acad. Sci. U.S.A.">
        <title>Linking secondary metabolites to gene clusters through genome sequencing of six diverse Aspergillus species.</title>
        <authorList>
            <person name="Kaerboelling I."/>
            <person name="Vesth T.C."/>
            <person name="Frisvad J.C."/>
            <person name="Nybo J.L."/>
            <person name="Theobald S."/>
            <person name="Kuo A."/>
            <person name="Bowyer P."/>
            <person name="Matsuda Y."/>
            <person name="Mondo S."/>
            <person name="Lyhne E.K."/>
            <person name="Kogle M.E."/>
            <person name="Clum A."/>
            <person name="Lipzen A."/>
            <person name="Salamov A."/>
            <person name="Ngan C.Y."/>
            <person name="Daum C."/>
            <person name="Chiniquy J."/>
            <person name="Barry K."/>
            <person name="LaButti K."/>
            <person name="Haridas S."/>
            <person name="Simmons B.A."/>
            <person name="Magnuson J.K."/>
            <person name="Mortensen U.H."/>
            <person name="Larsen T.O."/>
            <person name="Grigoriev I.V."/>
            <person name="Baker S.E."/>
            <person name="Andersen M.R."/>
        </authorList>
    </citation>
    <scope>NUCLEOTIDE SEQUENCE [LARGE SCALE GENOMIC DNA]</scope>
    <source>
        <strain evidence="3">IBT 16806</strain>
    </source>
</reference>
<dbReference type="RefSeq" id="XP_024685616.1">
    <property type="nucleotide sequence ID" value="XM_024830668.1"/>
</dbReference>
<dbReference type="STRING" id="1392255.A0A2I1CHB6"/>
<comment type="caution">
    <text evidence="2">The sequence shown here is derived from an EMBL/GenBank/DDBJ whole genome shotgun (WGS) entry which is preliminary data.</text>
</comment>
<organism evidence="2 3">
    <name type="scientific">Aspergillus novofumigatus (strain IBT 16806)</name>
    <dbReference type="NCBI Taxonomy" id="1392255"/>
    <lineage>
        <taxon>Eukaryota</taxon>
        <taxon>Fungi</taxon>
        <taxon>Dikarya</taxon>
        <taxon>Ascomycota</taxon>
        <taxon>Pezizomycotina</taxon>
        <taxon>Eurotiomycetes</taxon>
        <taxon>Eurotiomycetidae</taxon>
        <taxon>Eurotiales</taxon>
        <taxon>Aspergillaceae</taxon>
        <taxon>Aspergillus</taxon>
        <taxon>Aspergillus subgen. Fumigati</taxon>
    </lineage>
</organism>
<dbReference type="EMBL" id="MSZS01000002">
    <property type="protein sequence ID" value="PKX97021.1"/>
    <property type="molecule type" value="Genomic_DNA"/>
</dbReference>
<dbReference type="Proteomes" id="UP000234474">
    <property type="component" value="Unassembled WGS sequence"/>
</dbReference>
<feature type="compositionally biased region" description="Basic residues" evidence="1">
    <location>
        <begin position="111"/>
        <end position="124"/>
    </location>
</feature>